<dbReference type="EMBL" id="PVWQ01000007">
    <property type="protein sequence ID" value="RDW76673.1"/>
    <property type="molecule type" value="Genomic_DNA"/>
</dbReference>
<feature type="region of interest" description="Disordered" evidence="1">
    <location>
        <begin position="247"/>
        <end position="277"/>
    </location>
</feature>
<accession>A0A3D8RRH4</accession>
<sequence>MAPITEIRQRLEKLWKQVVPPKLDRRLDSDNVVPAAFLKANRIRLVPADFEASDVEKINLGDDVGLHVPSHCRDFDPPFLFKPRRLSFMAEHPIDPDGFYGDEIQKYREFALPVAHPNQENLNINHTKRSPWHCALFTATYLERWALGNFPRRLPPNVATLRQLCGLWSVYPPHPLYPATRGFHHDGQSYENHWMTYICEYVKEPEGVQMPHAVLLAHQSCNGHDGSIALGELVAIITIMRNRASQPRVWDENEEDEDDAFDDGYQDPNPKECPGLDLKDTEVLFPDERRFPVLMASLVGPQHGRLYYACMDGLDIVIRQSKLYSFEKKDDALLNFFSCFLLSEPIARDPPRLPTPRPLPIRVPLQAASARAADTITGPLR</sequence>
<dbReference type="OrthoDB" id="4436899at2759"/>
<gene>
    <name evidence="2" type="ORF">DSM5745_06665</name>
</gene>
<keyword evidence="3" id="KW-1185">Reference proteome</keyword>
<dbReference type="STRING" id="1810919.A0A3D8RRH4"/>
<dbReference type="RefSeq" id="XP_026602985.1">
    <property type="nucleotide sequence ID" value="XM_026748681.1"/>
</dbReference>
<comment type="caution">
    <text evidence="2">The sequence shown here is derived from an EMBL/GenBank/DDBJ whole genome shotgun (WGS) entry which is preliminary data.</text>
</comment>
<reference evidence="2 3" key="1">
    <citation type="journal article" date="2018" name="IMA Fungus">
        <title>IMA Genome-F 9: Draft genome sequence of Annulohypoxylon stygium, Aspergillus mulundensis, Berkeleyomyces basicola (syn. Thielaviopsis basicola), Ceratocystis smalleyi, two Cercospora beticola strains, Coleophoma cylindrospora, Fusarium fracticaudum, Phialophora cf. hyalina, and Morchella septimelata.</title>
        <authorList>
            <person name="Wingfield B.D."/>
            <person name="Bills G.F."/>
            <person name="Dong Y."/>
            <person name="Huang W."/>
            <person name="Nel W.J."/>
            <person name="Swalarsk-Parry B.S."/>
            <person name="Vaghefi N."/>
            <person name="Wilken P.M."/>
            <person name="An Z."/>
            <person name="de Beer Z.W."/>
            <person name="De Vos L."/>
            <person name="Chen L."/>
            <person name="Duong T.A."/>
            <person name="Gao Y."/>
            <person name="Hammerbacher A."/>
            <person name="Kikkert J.R."/>
            <person name="Li Y."/>
            <person name="Li H."/>
            <person name="Li K."/>
            <person name="Li Q."/>
            <person name="Liu X."/>
            <person name="Ma X."/>
            <person name="Naidoo K."/>
            <person name="Pethybridge S.J."/>
            <person name="Sun J."/>
            <person name="Steenkamp E.T."/>
            <person name="van der Nest M.A."/>
            <person name="van Wyk S."/>
            <person name="Wingfield M.J."/>
            <person name="Xiong C."/>
            <person name="Yue Q."/>
            <person name="Zhang X."/>
        </authorList>
    </citation>
    <scope>NUCLEOTIDE SEQUENCE [LARGE SCALE GENOMIC DNA]</scope>
    <source>
        <strain evidence="2 3">DSM 5745</strain>
    </source>
</reference>
<evidence type="ECO:0000313" key="3">
    <source>
        <dbReference type="Proteomes" id="UP000256690"/>
    </source>
</evidence>
<name>A0A3D8RRH4_9EURO</name>
<dbReference type="GeneID" id="38117035"/>
<evidence type="ECO:0000256" key="1">
    <source>
        <dbReference type="SAM" id="MobiDB-lite"/>
    </source>
</evidence>
<feature type="compositionally biased region" description="Acidic residues" evidence="1">
    <location>
        <begin position="252"/>
        <end position="265"/>
    </location>
</feature>
<proteinExistence type="predicted"/>
<dbReference type="Proteomes" id="UP000256690">
    <property type="component" value="Unassembled WGS sequence"/>
</dbReference>
<evidence type="ECO:0000313" key="2">
    <source>
        <dbReference type="EMBL" id="RDW76673.1"/>
    </source>
</evidence>
<organism evidence="2 3">
    <name type="scientific">Aspergillus mulundensis</name>
    <dbReference type="NCBI Taxonomy" id="1810919"/>
    <lineage>
        <taxon>Eukaryota</taxon>
        <taxon>Fungi</taxon>
        <taxon>Dikarya</taxon>
        <taxon>Ascomycota</taxon>
        <taxon>Pezizomycotina</taxon>
        <taxon>Eurotiomycetes</taxon>
        <taxon>Eurotiomycetidae</taxon>
        <taxon>Eurotiales</taxon>
        <taxon>Aspergillaceae</taxon>
        <taxon>Aspergillus</taxon>
        <taxon>Aspergillus subgen. Nidulantes</taxon>
    </lineage>
</organism>
<dbReference type="AlphaFoldDB" id="A0A3D8RRH4"/>
<protein>
    <submittedName>
        <fullName evidence="2">Uncharacterized protein</fullName>
    </submittedName>
</protein>